<evidence type="ECO:0000313" key="2">
    <source>
        <dbReference type="EMBL" id="MBW8269161.1"/>
    </source>
</evidence>
<sequence>MGLDFTGQRVLVAGGSRGIGRAIALGFARAGAGVSICARGAEALEAARAEIAAAGRPAHAAVCDLADAAAIARWVEQAAAALGGIDVLVNNASGFGMGDDEAGWAAGLAVDVMATVRASRAALPHLRASRGCIVNIASISGLRPSVRTPAYAAVKALVINYTTSQAAALAREGIRVNAVAPGSIEFPGGVWERRKAADPQLYDRILRSIPFGRLGTPEEVAEVVMFLASPLARWVTGQTIVVDGGQLLSA</sequence>
<dbReference type="EMBL" id="JAHZUY010000011">
    <property type="protein sequence ID" value="MBW8269161.1"/>
    <property type="molecule type" value="Genomic_DNA"/>
</dbReference>
<evidence type="ECO:0000313" key="3">
    <source>
        <dbReference type="Proteomes" id="UP001519924"/>
    </source>
</evidence>
<gene>
    <name evidence="2" type="ORF">K1J50_06630</name>
</gene>
<dbReference type="SUPFAM" id="SSF51735">
    <property type="entry name" value="NAD(P)-binding Rossmann-fold domains"/>
    <property type="match status" value="1"/>
</dbReference>
<comment type="caution">
    <text evidence="2">The sequence shown here is derived from an EMBL/GenBank/DDBJ whole genome shotgun (WGS) entry which is preliminary data.</text>
</comment>
<proteinExistence type="inferred from homology"/>
<reference evidence="2 3" key="1">
    <citation type="submission" date="2021-08" db="EMBL/GenBank/DDBJ databases">
        <title>Caldovatus sediminis gen. nov., sp. nov., a moderately thermophilic bacterium isolated from a hot spring.</title>
        <authorList>
            <person name="Hu C.-J."/>
            <person name="Li W.-J."/>
            <person name="Xian W.-D."/>
        </authorList>
    </citation>
    <scope>NUCLEOTIDE SEQUENCE [LARGE SCALE GENOMIC DNA]</scope>
    <source>
        <strain evidence="2 3">SYSU G05006</strain>
    </source>
</reference>
<dbReference type="InterPro" id="IPR036291">
    <property type="entry name" value="NAD(P)-bd_dom_sf"/>
</dbReference>
<evidence type="ECO:0000256" key="1">
    <source>
        <dbReference type="ARBA" id="ARBA00006484"/>
    </source>
</evidence>
<dbReference type="PRINTS" id="PR00080">
    <property type="entry name" value="SDRFAMILY"/>
</dbReference>
<protein>
    <submittedName>
        <fullName evidence="2">SDR family oxidoreductase</fullName>
    </submittedName>
</protein>
<comment type="similarity">
    <text evidence="1">Belongs to the short-chain dehydrogenases/reductases (SDR) family.</text>
</comment>
<dbReference type="Proteomes" id="UP001519924">
    <property type="component" value="Unassembled WGS sequence"/>
</dbReference>
<dbReference type="PANTHER" id="PTHR42760">
    <property type="entry name" value="SHORT-CHAIN DEHYDROGENASES/REDUCTASES FAMILY MEMBER"/>
    <property type="match status" value="1"/>
</dbReference>
<organism evidence="2 3">
    <name type="scientific">Caldovatus aquaticus</name>
    <dbReference type="NCBI Taxonomy" id="2865671"/>
    <lineage>
        <taxon>Bacteria</taxon>
        <taxon>Pseudomonadati</taxon>
        <taxon>Pseudomonadota</taxon>
        <taxon>Alphaproteobacteria</taxon>
        <taxon>Acetobacterales</taxon>
        <taxon>Roseomonadaceae</taxon>
        <taxon>Caldovatus</taxon>
    </lineage>
</organism>
<accession>A0ABS7F0K7</accession>
<dbReference type="Gene3D" id="3.40.50.720">
    <property type="entry name" value="NAD(P)-binding Rossmann-like Domain"/>
    <property type="match status" value="1"/>
</dbReference>
<dbReference type="InterPro" id="IPR002347">
    <property type="entry name" value="SDR_fam"/>
</dbReference>
<dbReference type="RefSeq" id="WP_220116920.1">
    <property type="nucleotide sequence ID" value="NZ_JAHZUY010000011.1"/>
</dbReference>
<dbReference type="PRINTS" id="PR00081">
    <property type="entry name" value="GDHRDH"/>
</dbReference>
<dbReference type="PANTHER" id="PTHR42760:SF135">
    <property type="entry name" value="BLL7886 PROTEIN"/>
    <property type="match status" value="1"/>
</dbReference>
<keyword evidence="3" id="KW-1185">Reference proteome</keyword>
<name>A0ABS7F0K7_9PROT</name>
<dbReference type="Pfam" id="PF13561">
    <property type="entry name" value="adh_short_C2"/>
    <property type="match status" value="1"/>
</dbReference>